<evidence type="ECO:0000256" key="7">
    <source>
        <dbReference type="ARBA" id="ARBA00023242"/>
    </source>
</evidence>
<accession>A0A4Z2AXF5</accession>
<dbReference type="Proteomes" id="UP000516260">
    <property type="component" value="Chromosome 9"/>
</dbReference>
<feature type="compositionally biased region" description="Basic and acidic residues" evidence="9">
    <location>
        <begin position="414"/>
        <end position="429"/>
    </location>
</feature>
<dbReference type="SMART" id="SM00398">
    <property type="entry name" value="HMG"/>
    <property type="match status" value="2"/>
</dbReference>
<comment type="subcellular location">
    <subcellularLocation>
        <location evidence="2">Chromosome</location>
    </subcellularLocation>
    <subcellularLocation>
        <location evidence="1">Nucleus</location>
    </subcellularLocation>
</comment>
<dbReference type="GO" id="GO:0005694">
    <property type="term" value="C:chromosome"/>
    <property type="evidence" value="ECO:0007669"/>
    <property type="project" value="UniProtKB-SubCell"/>
</dbReference>
<sequence length="481" mass="52392">MHGAPLLARASCCTVHGAPLPARASCCTVHGAPLLARASCCTEPRSPHEPPAARSPAPRTSLLLHGAPLPARASWCTEPRSPHEPPAARSPAPRTSLLLHGAPLPARASCCTVHGAPLPARASCCTVHGAPLLARASWCTEPRSPHEPPAARCTEPRSSHEPPAPSAPRTESNTVANTPAAAPACASRVFLYPRASENFSDVSPKLANRRPSSIRTMKSRPPIRSAAARVPANGACAPPRVIVRSEDTAYRLCALTQPLQTIEIQPESLAFKMGRDSGREAGKPRGKMSSYAFFVQTCREEHKKKHPDASVNFSEFSRKCSERWKTMSVKEKGKFEDLAKQDKVRYDREMMDYVPAKGGKKKKKFKDPNAPKRPPSAFFIFCSEFRPKVKGEHPGLTIGEVAKKLGELWNNTNSEDKQPYEKKASKLKEKYEKDVAAYRQKTKGGSGSAGKAPAKVEKKAEDDDDDEDEDDDDDDDDDDDE</sequence>
<dbReference type="CDD" id="cd21979">
    <property type="entry name" value="HMG-box_HMGB_rpt2"/>
    <property type="match status" value="1"/>
</dbReference>
<evidence type="ECO:0000313" key="12">
    <source>
        <dbReference type="Proteomes" id="UP000516260"/>
    </source>
</evidence>
<dbReference type="PROSITE" id="PS50118">
    <property type="entry name" value="HMG_BOX_2"/>
    <property type="match status" value="2"/>
</dbReference>
<dbReference type="PROSITE" id="PS00353">
    <property type="entry name" value="HMG_BOX_1"/>
    <property type="match status" value="1"/>
</dbReference>
<dbReference type="GO" id="GO:0003677">
    <property type="term" value="F:DNA binding"/>
    <property type="evidence" value="ECO:0007669"/>
    <property type="project" value="UniProtKB-UniRule"/>
</dbReference>
<keyword evidence="12" id="KW-1185">Reference proteome</keyword>
<dbReference type="PANTHER" id="PTHR48112:SF12">
    <property type="entry name" value="HIGH MOBILITY GROUP PROTEIN B1-LIKE 1-RELATED"/>
    <property type="match status" value="1"/>
</dbReference>
<keyword evidence="5" id="KW-0677">Repeat</keyword>
<dbReference type="InterPro" id="IPR017967">
    <property type="entry name" value="HMG_boxA_CS"/>
</dbReference>
<feature type="region of interest" description="Disordered" evidence="9">
    <location>
        <begin position="140"/>
        <end position="179"/>
    </location>
</feature>
<proteinExistence type="inferred from homology"/>
<dbReference type="FunFam" id="1.10.30.10:FF:000006">
    <property type="entry name" value="High mobility group protein B1"/>
    <property type="match status" value="1"/>
</dbReference>
<evidence type="ECO:0000256" key="6">
    <source>
        <dbReference type="ARBA" id="ARBA00023125"/>
    </source>
</evidence>
<feature type="region of interest" description="Disordered" evidence="9">
    <location>
        <begin position="438"/>
        <end position="481"/>
    </location>
</feature>
<dbReference type="PANTHER" id="PTHR48112">
    <property type="entry name" value="HIGH MOBILITY GROUP PROTEIN DSP1"/>
    <property type="match status" value="1"/>
</dbReference>
<keyword evidence="6 8" id="KW-0238">DNA-binding</keyword>
<feature type="compositionally biased region" description="Acidic residues" evidence="9">
    <location>
        <begin position="462"/>
        <end position="481"/>
    </location>
</feature>
<feature type="domain" description="HMG box" evidence="10">
    <location>
        <begin position="284"/>
        <end position="354"/>
    </location>
</feature>
<evidence type="ECO:0000256" key="4">
    <source>
        <dbReference type="ARBA" id="ARBA00022454"/>
    </source>
</evidence>
<organism evidence="11 12">
    <name type="scientific">Takifugu bimaculatus</name>
    <dbReference type="NCBI Taxonomy" id="433685"/>
    <lineage>
        <taxon>Eukaryota</taxon>
        <taxon>Metazoa</taxon>
        <taxon>Chordata</taxon>
        <taxon>Craniata</taxon>
        <taxon>Vertebrata</taxon>
        <taxon>Euteleostomi</taxon>
        <taxon>Actinopterygii</taxon>
        <taxon>Neopterygii</taxon>
        <taxon>Teleostei</taxon>
        <taxon>Neoteleostei</taxon>
        <taxon>Acanthomorphata</taxon>
        <taxon>Eupercaria</taxon>
        <taxon>Tetraodontiformes</taxon>
        <taxon>Tetradontoidea</taxon>
        <taxon>Tetraodontidae</taxon>
        <taxon>Takifugu</taxon>
    </lineage>
</organism>
<keyword evidence="7 8" id="KW-0539">Nucleus</keyword>
<feature type="region of interest" description="Disordered" evidence="9">
    <location>
        <begin position="410"/>
        <end position="429"/>
    </location>
</feature>
<evidence type="ECO:0000256" key="5">
    <source>
        <dbReference type="ARBA" id="ARBA00022737"/>
    </source>
</evidence>
<feature type="domain" description="HMG box" evidence="10">
    <location>
        <begin position="371"/>
        <end position="439"/>
    </location>
</feature>
<dbReference type="InterPro" id="IPR050342">
    <property type="entry name" value="HMGB"/>
</dbReference>
<dbReference type="Pfam" id="PF09011">
    <property type="entry name" value="HMG_box_2"/>
    <property type="match status" value="1"/>
</dbReference>
<dbReference type="CDD" id="cd21978">
    <property type="entry name" value="HMG-box_HMGB_rpt1"/>
    <property type="match status" value="1"/>
</dbReference>
<dbReference type="InterPro" id="IPR009071">
    <property type="entry name" value="HMG_box_dom"/>
</dbReference>
<feature type="region of interest" description="Disordered" evidence="9">
    <location>
        <begin position="74"/>
        <end position="94"/>
    </location>
</feature>
<name>A0A4Z2AXF5_9TELE</name>
<feature type="DNA-binding region" description="HMG box" evidence="8">
    <location>
        <begin position="371"/>
        <end position="439"/>
    </location>
</feature>
<dbReference type="Gene3D" id="1.10.30.10">
    <property type="entry name" value="High mobility group box domain"/>
    <property type="match status" value="2"/>
</dbReference>
<gene>
    <name evidence="11" type="ORF">fugu_008962</name>
</gene>
<dbReference type="InterPro" id="IPR036910">
    <property type="entry name" value="HMG_box_dom_sf"/>
</dbReference>
<comment type="similarity">
    <text evidence="3">Belongs to the HMGB family.</text>
</comment>
<dbReference type="SUPFAM" id="SSF47095">
    <property type="entry name" value="HMG-box"/>
    <property type="match status" value="2"/>
</dbReference>
<dbReference type="Pfam" id="PF00505">
    <property type="entry name" value="HMG_box"/>
    <property type="match status" value="1"/>
</dbReference>
<reference evidence="11 12" key="1">
    <citation type="submission" date="2019-04" db="EMBL/GenBank/DDBJ databases">
        <title>The sequence and de novo assembly of Takifugu bimaculatus genome using PacBio and Hi-C technologies.</title>
        <authorList>
            <person name="Xu P."/>
            <person name="Liu B."/>
            <person name="Zhou Z."/>
        </authorList>
    </citation>
    <scope>NUCLEOTIDE SEQUENCE [LARGE SCALE GENOMIC DNA]</scope>
    <source>
        <strain evidence="11">TB-2018</strain>
        <tissue evidence="11">Muscle</tissue>
    </source>
</reference>
<dbReference type="GO" id="GO:0006357">
    <property type="term" value="P:regulation of transcription by RNA polymerase II"/>
    <property type="evidence" value="ECO:0007669"/>
    <property type="project" value="TreeGrafter"/>
</dbReference>
<dbReference type="PRINTS" id="PR00886">
    <property type="entry name" value="HIGHMOBLTY12"/>
</dbReference>
<evidence type="ECO:0000256" key="2">
    <source>
        <dbReference type="ARBA" id="ARBA00004286"/>
    </source>
</evidence>
<evidence type="ECO:0000259" key="10">
    <source>
        <dbReference type="PROSITE" id="PS50118"/>
    </source>
</evidence>
<dbReference type="GO" id="GO:0005634">
    <property type="term" value="C:nucleus"/>
    <property type="evidence" value="ECO:0007669"/>
    <property type="project" value="UniProtKB-SubCell"/>
</dbReference>
<evidence type="ECO:0000256" key="3">
    <source>
        <dbReference type="ARBA" id="ARBA00008774"/>
    </source>
</evidence>
<protein>
    <recommendedName>
        <fullName evidence="10">HMG box domain-containing protein</fullName>
    </recommendedName>
</protein>
<evidence type="ECO:0000256" key="9">
    <source>
        <dbReference type="SAM" id="MobiDB-lite"/>
    </source>
</evidence>
<dbReference type="FunFam" id="1.10.30.10:FF:000015">
    <property type="entry name" value="high mobility group protein B1"/>
    <property type="match status" value="1"/>
</dbReference>
<dbReference type="AlphaFoldDB" id="A0A4Z2AXF5"/>
<evidence type="ECO:0000256" key="8">
    <source>
        <dbReference type="PROSITE-ProRule" id="PRU00267"/>
    </source>
</evidence>
<evidence type="ECO:0000313" key="11">
    <source>
        <dbReference type="EMBL" id="TNM84784.1"/>
    </source>
</evidence>
<keyword evidence="4" id="KW-0158">Chromosome</keyword>
<feature type="DNA-binding region" description="HMG box" evidence="8">
    <location>
        <begin position="284"/>
        <end position="354"/>
    </location>
</feature>
<evidence type="ECO:0000256" key="1">
    <source>
        <dbReference type="ARBA" id="ARBA00004123"/>
    </source>
</evidence>
<dbReference type="EMBL" id="SWLE01000022">
    <property type="protein sequence ID" value="TNM84784.1"/>
    <property type="molecule type" value="Genomic_DNA"/>
</dbReference>
<comment type="caution">
    <text evidence="11">The sequence shown here is derived from an EMBL/GenBank/DDBJ whole genome shotgun (WGS) entry which is preliminary data.</text>
</comment>